<comment type="caution">
    <text evidence="1">The sequence shown here is derived from an EMBL/GenBank/DDBJ whole genome shotgun (WGS) entry which is preliminary data.</text>
</comment>
<protein>
    <submittedName>
        <fullName evidence="1">3-deoxy-D-manno-octulosonate 8-phosphate phosphatase</fullName>
    </submittedName>
</protein>
<feature type="non-terminal residue" evidence="1">
    <location>
        <position position="41"/>
    </location>
</feature>
<name>A0A7C0U187_DESA2</name>
<sequence length="41" mass="4732">MLDYEKFLLKLKKIKILITDVDGVWTPGTLGYIEGGEEIKY</sequence>
<reference evidence="1" key="1">
    <citation type="journal article" date="2020" name="mSystems">
        <title>Genome- and Community-Level Interaction Insights into Carbon Utilization and Element Cycling Functions of Hydrothermarchaeota in Hydrothermal Sediment.</title>
        <authorList>
            <person name="Zhou Z."/>
            <person name="Liu Y."/>
            <person name="Xu W."/>
            <person name="Pan J."/>
            <person name="Luo Z.H."/>
            <person name="Li M."/>
        </authorList>
    </citation>
    <scope>NUCLEOTIDE SEQUENCE [LARGE SCALE GENOMIC DNA]</scope>
    <source>
        <strain evidence="1">HyVt-233</strain>
    </source>
</reference>
<dbReference type="AlphaFoldDB" id="A0A7C0U187"/>
<accession>A0A7C0U187</accession>
<evidence type="ECO:0000313" key="1">
    <source>
        <dbReference type="EMBL" id="HDD43404.1"/>
    </source>
</evidence>
<gene>
    <name evidence="1" type="ORF">ENG63_00880</name>
</gene>
<proteinExistence type="predicted"/>
<dbReference type="EMBL" id="DRBS01000037">
    <property type="protein sequence ID" value="HDD43404.1"/>
    <property type="molecule type" value="Genomic_DNA"/>
</dbReference>
<organism evidence="1">
    <name type="scientific">Desulfofervidus auxilii</name>
    <dbReference type="NCBI Taxonomy" id="1621989"/>
    <lineage>
        <taxon>Bacteria</taxon>
        <taxon>Pseudomonadati</taxon>
        <taxon>Thermodesulfobacteriota</taxon>
        <taxon>Candidatus Desulfofervidia</taxon>
        <taxon>Candidatus Desulfofervidales</taxon>
        <taxon>Candidatus Desulfofervidaceae</taxon>
        <taxon>Candidatus Desulfofervidus</taxon>
    </lineage>
</organism>
<dbReference type="InterPro" id="IPR023214">
    <property type="entry name" value="HAD_sf"/>
</dbReference>
<dbReference type="Gene3D" id="3.40.50.1000">
    <property type="entry name" value="HAD superfamily/HAD-like"/>
    <property type="match status" value="1"/>
</dbReference>
<dbReference type="Proteomes" id="UP000886289">
    <property type="component" value="Unassembled WGS sequence"/>
</dbReference>